<dbReference type="EMBL" id="NUHO01000278">
    <property type="protein sequence ID" value="PGM86909.1"/>
    <property type="molecule type" value="Genomic_DNA"/>
</dbReference>
<name>A0A2B9DIP7_BACCE</name>
<dbReference type="AlphaFoldDB" id="A0A2B9DIP7"/>
<organism evidence="1 2">
    <name type="scientific">Bacillus cereus</name>
    <dbReference type="NCBI Taxonomy" id="1396"/>
    <lineage>
        <taxon>Bacteria</taxon>
        <taxon>Bacillati</taxon>
        <taxon>Bacillota</taxon>
        <taxon>Bacilli</taxon>
        <taxon>Bacillales</taxon>
        <taxon>Bacillaceae</taxon>
        <taxon>Bacillus</taxon>
        <taxon>Bacillus cereus group</taxon>
    </lineage>
</organism>
<accession>A0A2B9DIP7</accession>
<gene>
    <name evidence="1" type="ORF">CN958_32115</name>
</gene>
<comment type="caution">
    <text evidence="1">The sequence shown here is derived from an EMBL/GenBank/DDBJ whole genome shotgun (WGS) entry which is preliminary data.</text>
</comment>
<sequence>MSILTSAEEKKILSYFEIRNQCAHPNEHVSTAEEARAVFTGYMDRIISQPALLGPSYISNFVSRLESKSFLPKYDKEAVIDTVNEELKRLHEKTKKQLAKQLIFLVETEEVNSVKWLNVINFIAGVLVVIQDEHQLRNICGEFRVLLQSF</sequence>
<dbReference type="RefSeq" id="WP_098780265.1">
    <property type="nucleotide sequence ID" value="NZ_NUHO01000278.1"/>
</dbReference>
<reference evidence="1 2" key="1">
    <citation type="submission" date="2017-09" db="EMBL/GenBank/DDBJ databases">
        <title>Large-scale bioinformatics analysis of Bacillus genomes uncovers conserved roles of natural products in bacterial physiology.</title>
        <authorList>
            <consortium name="Agbiome Team Llc"/>
            <person name="Bleich R.M."/>
            <person name="Grubbs K.J."/>
            <person name="Santa Maria K.C."/>
            <person name="Allen S.E."/>
            <person name="Farag S."/>
            <person name="Shank E.A."/>
            <person name="Bowers A."/>
        </authorList>
    </citation>
    <scope>NUCLEOTIDE SEQUENCE [LARGE SCALE GENOMIC DNA]</scope>
    <source>
        <strain evidence="1 2">AFS053130</strain>
    </source>
</reference>
<evidence type="ECO:0000313" key="2">
    <source>
        <dbReference type="Proteomes" id="UP000222054"/>
    </source>
</evidence>
<dbReference type="Proteomes" id="UP000222054">
    <property type="component" value="Unassembled WGS sequence"/>
</dbReference>
<protein>
    <submittedName>
        <fullName evidence="1">Uncharacterized protein</fullName>
    </submittedName>
</protein>
<evidence type="ECO:0000313" key="1">
    <source>
        <dbReference type="EMBL" id="PGM86909.1"/>
    </source>
</evidence>
<proteinExistence type="predicted"/>